<keyword evidence="9" id="KW-1278">Translocase</keyword>
<dbReference type="InterPro" id="IPR036640">
    <property type="entry name" value="ABC1_TM_sf"/>
</dbReference>
<evidence type="ECO:0000259" key="15">
    <source>
        <dbReference type="PROSITE" id="PS50929"/>
    </source>
</evidence>
<keyword evidence="5 13" id="KW-0812">Transmembrane</keyword>
<evidence type="ECO:0000256" key="7">
    <source>
        <dbReference type="ARBA" id="ARBA00022741"/>
    </source>
</evidence>
<accession>A0A6A6MEK0</accession>
<dbReference type="GO" id="GO:0016887">
    <property type="term" value="F:ATP hydrolysis activity"/>
    <property type="evidence" value="ECO:0007669"/>
    <property type="project" value="InterPro"/>
</dbReference>
<evidence type="ECO:0000256" key="10">
    <source>
        <dbReference type="ARBA" id="ARBA00022989"/>
    </source>
</evidence>
<dbReference type="PANTHER" id="PTHR24223:SF369">
    <property type="entry name" value="ABC TRANSPORTER C FAMILY MEMBER 10"/>
    <property type="match status" value="1"/>
</dbReference>
<comment type="similarity">
    <text evidence="2">Belongs to the ABC transporter superfamily. ABCC family. Conjugate transporter (TC 3.A.1.208) subfamily.</text>
</comment>
<dbReference type="Pfam" id="PF00664">
    <property type="entry name" value="ABC_membrane"/>
    <property type="match status" value="2"/>
</dbReference>
<feature type="domain" description="ABC transmembrane type-1" evidence="15">
    <location>
        <begin position="1"/>
        <end position="112"/>
    </location>
</feature>
<feature type="domain" description="ABC transporter" evidence="14">
    <location>
        <begin position="151"/>
        <end position="325"/>
    </location>
</feature>
<dbReference type="GO" id="GO:0016020">
    <property type="term" value="C:membrane"/>
    <property type="evidence" value="ECO:0007669"/>
    <property type="project" value="UniProtKB-SubCell"/>
</dbReference>
<feature type="domain" description="ABC transporter" evidence="14">
    <location>
        <begin position="711"/>
        <end position="951"/>
    </location>
</feature>
<dbReference type="EMBL" id="JAAGAX010000006">
    <property type="protein sequence ID" value="KAF2312201.1"/>
    <property type="molecule type" value="Genomic_DNA"/>
</dbReference>
<dbReference type="PROSITE" id="PS00211">
    <property type="entry name" value="ABC_TRANSPORTER_1"/>
    <property type="match status" value="1"/>
</dbReference>
<evidence type="ECO:0000313" key="16">
    <source>
        <dbReference type="EMBL" id="KAF2312201.1"/>
    </source>
</evidence>
<organism evidence="16 17">
    <name type="scientific">Hevea brasiliensis</name>
    <name type="common">Para rubber tree</name>
    <name type="synonym">Siphonia brasiliensis</name>
    <dbReference type="NCBI Taxonomy" id="3981"/>
    <lineage>
        <taxon>Eukaryota</taxon>
        <taxon>Viridiplantae</taxon>
        <taxon>Streptophyta</taxon>
        <taxon>Embryophyta</taxon>
        <taxon>Tracheophyta</taxon>
        <taxon>Spermatophyta</taxon>
        <taxon>Magnoliopsida</taxon>
        <taxon>eudicotyledons</taxon>
        <taxon>Gunneridae</taxon>
        <taxon>Pentapetalae</taxon>
        <taxon>rosids</taxon>
        <taxon>fabids</taxon>
        <taxon>Malpighiales</taxon>
        <taxon>Euphorbiaceae</taxon>
        <taxon>Crotonoideae</taxon>
        <taxon>Micrandreae</taxon>
        <taxon>Hevea</taxon>
    </lineage>
</organism>
<keyword evidence="7" id="KW-0547">Nucleotide-binding</keyword>
<dbReference type="InterPro" id="IPR044726">
    <property type="entry name" value="ABCC_6TM_D2"/>
</dbReference>
<evidence type="ECO:0000313" key="17">
    <source>
        <dbReference type="Proteomes" id="UP000467840"/>
    </source>
</evidence>
<dbReference type="SUPFAM" id="SSF52540">
    <property type="entry name" value="P-loop containing nucleoside triphosphate hydrolases"/>
    <property type="match status" value="2"/>
</dbReference>
<reference evidence="16 17" key="1">
    <citation type="journal article" date="2020" name="Mol. Plant">
        <title>The Chromosome-Based Rubber Tree Genome Provides New Insights into Spurge Genome Evolution and Rubber Biosynthesis.</title>
        <authorList>
            <person name="Liu J."/>
            <person name="Shi C."/>
            <person name="Shi C.C."/>
            <person name="Li W."/>
            <person name="Zhang Q.J."/>
            <person name="Zhang Y."/>
            <person name="Li K."/>
            <person name="Lu H.F."/>
            <person name="Shi C."/>
            <person name="Zhu S.T."/>
            <person name="Xiao Z.Y."/>
            <person name="Nan H."/>
            <person name="Yue Y."/>
            <person name="Zhu X.G."/>
            <person name="Wu Y."/>
            <person name="Hong X.N."/>
            <person name="Fan G.Y."/>
            <person name="Tong Y."/>
            <person name="Zhang D."/>
            <person name="Mao C.L."/>
            <person name="Liu Y.L."/>
            <person name="Hao S.J."/>
            <person name="Liu W.Q."/>
            <person name="Lv M.Q."/>
            <person name="Zhang H.B."/>
            <person name="Liu Y."/>
            <person name="Hu-Tang G.R."/>
            <person name="Wang J.P."/>
            <person name="Wang J.H."/>
            <person name="Sun Y.H."/>
            <person name="Ni S.B."/>
            <person name="Chen W.B."/>
            <person name="Zhang X.C."/>
            <person name="Jiao Y.N."/>
            <person name="Eichler E.E."/>
            <person name="Li G.H."/>
            <person name="Liu X."/>
            <person name="Gao L.Z."/>
        </authorList>
    </citation>
    <scope>NUCLEOTIDE SEQUENCE [LARGE SCALE GENOMIC DNA]</scope>
    <source>
        <strain evidence="17">cv. GT1</strain>
        <tissue evidence="16">Leaf</tissue>
    </source>
</reference>
<keyword evidence="17" id="KW-1185">Reference proteome</keyword>
<keyword evidence="11 13" id="KW-0472">Membrane</keyword>
<dbReference type="CDD" id="cd03244">
    <property type="entry name" value="ABCC_MRP_domain2"/>
    <property type="match status" value="1"/>
</dbReference>
<dbReference type="FunFam" id="1.20.1560.10:FF:000002">
    <property type="entry name" value="ABC transporter C family member 5"/>
    <property type="match status" value="1"/>
</dbReference>
<keyword evidence="10 13" id="KW-1133">Transmembrane helix</keyword>
<dbReference type="InterPro" id="IPR017871">
    <property type="entry name" value="ABC_transporter-like_CS"/>
</dbReference>
<evidence type="ECO:0000256" key="1">
    <source>
        <dbReference type="ARBA" id="ARBA00004141"/>
    </source>
</evidence>
<dbReference type="CDD" id="cd18580">
    <property type="entry name" value="ABC_6TM_ABCC_D2"/>
    <property type="match status" value="1"/>
</dbReference>
<dbReference type="InterPro" id="IPR050173">
    <property type="entry name" value="ABC_transporter_C-like"/>
</dbReference>
<keyword evidence="4" id="KW-0813">Transport</keyword>
<dbReference type="AlphaFoldDB" id="A0A6A6MEK0"/>
<evidence type="ECO:0000259" key="14">
    <source>
        <dbReference type="PROSITE" id="PS50893"/>
    </source>
</evidence>
<dbReference type="PANTHER" id="PTHR24223">
    <property type="entry name" value="ATP-BINDING CASSETTE SUB-FAMILY C"/>
    <property type="match status" value="1"/>
</dbReference>
<dbReference type="GO" id="GO:0008559">
    <property type="term" value="F:ABC-type xenobiotic transporter activity"/>
    <property type="evidence" value="ECO:0007669"/>
    <property type="project" value="UniProtKB-EC"/>
</dbReference>
<dbReference type="SUPFAM" id="SSF90123">
    <property type="entry name" value="ABC transporter transmembrane region"/>
    <property type="match status" value="2"/>
</dbReference>
<dbReference type="Gene3D" id="3.40.50.300">
    <property type="entry name" value="P-loop containing nucleotide triphosphate hydrolases"/>
    <property type="match status" value="3"/>
</dbReference>
<feature type="domain" description="ABC transmembrane type-1" evidence="15">
    <location>
        <begin position="405"/>
        <end position="674"/>
    </location>
</feature>
<dbReference type="InterPro" id="IPR027417">
    <property type="entry name" value="P-loop_NTPase"/>
</dbReference>
<comment type="catalytic activity">
    <reaction evidence="12">
        <text>ATP + H2O + xenobioticSide 1 = ADP + phosphate + xenobioticSide 2.</text>
        <dbReference type="EC" id="7.6.2.2"/>
    </reaction>
</comment>
<evidence type="ECO:0000256" key="3">
    <source>
        <dbReference type="ARBA" id="ARBA00012191"/>
    </source>
</evidence>
<evidence type="ECO:0000256" key="8">
    <source>
        <dbReference type="ARBA" id="ARBA00022840"/>
    </source>
</evidence>
<feature type="transmembrane region" description="Helical" evidence="13">
    <location>
        <begin position="394"/>
        <end position="413"/>
    </location>
</feature>
<evidence type="ECO:0000256" key="5">
    <source>
        <dbReference type="ARBA" id="ARBA00022692"/>
    </source>
</evidence>
<evidence type="ECO:0000256" key="6">
    <source>
        <dbReference type="ARBA" id="ARBA00022737"/>
    </source>
</evidence>
<dbReference type="PROSITE" id="PS50929">
    <property type="entry name" value="ABC_TM1F"/>
    <property type="match status" value="2"/>
</dbReference>
<feature type="transmembrane region" description="Helical" evidence="13">
    <location>
        <begin position="522"/>
        <end position="544"/>
    </location>
</feature>
<comment type="subcellular location">
    <subcellularLocation>
        <location evidence="1">Membrane</location>
        <topology evidence="1">Multi-pass membrane protein</topology>
    </subcellularLocation>
</comment>
<protein>
    <recommendedName>
        <fullName evidence="3">ABC-type xenobiotic transporter</fullName>
        <ecNumber evidence="3">7.6.2.2</ecNumber>
    </recommendedName>
</protein>
<dbReference type="GO" id="GO:0005524">
    <property type="term" value="F:ATP binding"/>
    <property type="evidence" value="ECO:0007669"/>
    <property type="project" value="UniProtKB-KW"/>
</dbReference>
<dbReference type="SMART" id="SM00382">
    <property type="entry name" value="AAA"/>
    <property type="match status" value="2"/>
</dbReference>
<evidence type="ECO:0000256" key="11">
    <source>
        <dbReference type="ARBA" id="ARBA00023136"/>
    </source>
</evidence>
<evidence type="ECO:0000256" key="9">
    <source>
        <dbReference type="ARBA" id="ARBA00022967"/>
    </source>
</evidence>
<comment type="caution">
    <text evidence="16">The sequence shown here is derived from an EMBL/GenBank/DDBJ whole genome shotgun (WGS) entry which is preliminary data.</text>
</comment>
<dbReference type="EC" id="7.6.2.2" evidence="3"/>
<gene>
    <name evidence="16" type="ORF">GH714_028452</name>
</gene>
<dbReference type="InterPro" id="IPR011527">
    <property type="entry name" value="ABC1_TM_dom"/>
</dbReference>
<evidence type="ECO:0000256" key="13">
    <source>
        <dbReference type="SAM" id="Phobius"/>
    </source>
</evidence>
<keyword evidence="8" id="KW-0067">ATP-binding</keyword>
<dbReference type="Proteomes" id="UP000467840">
    <property type="component" value="Chromosome 14"/>
</dbReference>
<dbReference type="InterPro" id="IPR003593">
    <property type="entry name" value="AAA+_ATPase"/>
</dbReference>
<name>A0A6A6MEK0_HEVBR</name>
<evidence type="ECO:0000256" key="4">
    <source>
        <dbReference type="ARBA" id="ARBA00022448"/>
    </source>
</evidence>
<dbReference type="InterPro" id="IPR003439">
    <property type="entry name" value="ABC_transporter-like_ATP-bd"/>
</dbReference>
<feature type="transmembrane region" description="Helical" evidence="13">
    <location>
        <begin position="433"/>
        <end position="459"/>
    </location>
</feature>
<dbReference type="PROSITE" id="PS50893">
    <property type="entry name" value="ABC_TRANSPORTER_2"/>
    <property type="match status" value="2"/>
</dbReference>
<keyword evidence="6" id="KW-0677">Repeat</keyword>
<dbReference type="Gene3D" id="1.20.1560.10">
    <property type="entry name" value="ABC transporter type 1, transmembrane domain"/>
    <property type="match status" value="2"/>
</dbReference>
<dbReference type="FunFam" id="3.40.50.300:FF:000169">
    <property type="entry name" value="ABC transporter C family member 3"/>
    <property type="match status" value="1"/>
</dbReference>
<sequence length="971" mass="107172">MVAQDERLRACTESLVNMKVLKLYAWETHFKNVIENLRKVEYKWLSAVQLRKAYNGFLFWSSPVLVSAATFGACYFLKIPLHANNVFTFVATLRLVQDPIRSIPDVIGVVIQANVAFSRIVKFLEAPELQSGNVRQRQKQKRTMENHAISIKGANFSWEEKSAKPTLRYVNLGIRPGEKVAVCGEVGSGKSTLLAAILGEVPVTQGTDLELLPYGDHTEIGERGVNLSGGQKQRIQLARALYQDADIYLLDDPFSAVDAHTATSLFNEYVMGALSRKTVLLVTHQVDFLPAFDSVLLMSDGEIVQAAPYHQLLASSQEFQDLVNAHKETAGSERLTEIATPQKRGSSTMEIKKTYVEKQLKVSKGDQLIKQEEREVGDTGLKPYVQYLNQNKGYLYFSLAALGHLTFVIGQISQNSWMAANVDKPNVSPLWLIAVYLIIGVASTLFLLGRSLATVILGLESSKSLFSQLLNSLFRAPMSFYDSTPLGRILSRVSSDLSIVDLDVPFSIIFAVGATTNAYASLGVLAVVTWQVLFVSIPMLYLAIRLQRYYFASAKELMRINGTTKSLVANHLAESVAGAMTIRAFEEEERFFAKNLDLIDTNASPFFHSFAANEWLIQRLETVSATVLASAALCMVLLPPGTFSSGFIGMALSYGLSLNMSLVFSIQNQCTIANYIISVERLNQYMHVPSEAPEVIEDNRPPPNWPAIGRVDICDLQIRYRPDAPLVLRGISCTFVGGHKIGIVGRTGSGKTTLIGALFRLVEPAGGKIIVDGVDISKIGLHDLRSRFGIIPQDPTLFNGTVRYNLDPLTQHSDQEIWEVLGKCQLREAVQEKEQGLDSLVVEDGSNWSMGQRQLFCLGRALLRRSRILVLDEATASIDNATDLILQKTIRTEFADCTVITVAHRIPTVMDCTMVLAISDEVFSRKNVVPTKGVNMEIENGSGVYRALKIDANGICKTDSAGQDIPFAKAF</sequence>
<evidence type="ECO:0000256" key="2">
    <source>
        <dbReference type="ARBA" id="ARBA00009726"/>
    </source>
</evidence>
<dbReference type="Pfam" id="PF00005">
    <property type="entry name" value="ABC_tran"/>
    <property type="match status" value="3"/>
</dbReference>
<evidence type="ECO:0000256" key="12">
    <source>
        <dbReference type="ARBA" id="ARBA00034018"/>
    </source>
</evidence>
<proteinExistence type="inferred from homology"/>